<comment type="similarity">
    <text evidence="3">Belongs to the protein kinase superfamily. TKL Ser/Thr protein kinase family. ROCO subfamily.</text>
</comment>
<evidence type="ECO:0000256" key="10">
    <source>
        <dbReference type="ARBA" id="ARBA00022679"/>
    </source>
</evidence>
<evidence type="ECO:0000313" key="27">
    <source>
        <dbReference type="Proteomes" id="UP000634136"/>
    </source>
</evidence>
<feature type="transmembrane region" description="Helical" evidence="24">
    <location>
        <begin position="922"/>
        <end position="944"/>
    </location>
</feature>
<evidence type="ECO:0000256" key="3">
    <source>
        <dbReference type="ARBA" id="ARBA00008171"/>
    </source>
</evidence>
<dbReference type="InterPro" id="IPR050647">
    <property type="entry name" value="Plant_LRR-RLKs"/>
</dbReference>
<dbReference type="SUPFAM" id="SSF52058">
    <property type="entry name" value="L domain-like"/>
    <property type="match status" value="1"/>
</dbReference>
<dbReference type="FunFam" id="3.80.10.10:FF:000288">
    <property type="entry name" value="LRR receptor-like serine/threonine-protein kinase EFR"/>
    <property type="match status" value="1"/>
</dbReference>
<keyword evidence="6" id="KW-1003">Cell membrane</keyword>
<gene>
    <name evidence="26" type="ORF">G2W53_030300</name>
</gene>
<dbReference type="PANTHER" id="PTHR48056">
    <property type="entry name" value="LRR RECEPTOR-LIKE SERINE/THREONINE-PROTEIN KINASE-RELATED"/>
    <property type="match status" value="1"/>
</dbReference>
<dbReference type="CDD" id="cd14066">
    <property type="entry name" value="STKc_IRAK"/>
    <property type="match status" value="1"/>
</dbReference>
<evidence type="ECO:0000256" key="12">
    <source>
        <dbReference type="ARBA" id="ARBA00022729"/>
    </source>
</evidence>
<evidence type="ECO:0000256" key="18">
    <source>
        <dbReference type="ARBA" id="ARBA00023136"/>
    </source>
</evidence>
<evidence type="ECO:0000256" key="23">
    <source>
        <dbReference type="PROSITE-ProRule" id="PRU10141"/>
    </source>
</evidence>
<keyword evidence="11 24" id="KW-0812">Transmembrane</keyword>
<keyword evidence="12" id="KW-0732">Signal</keyword>
<dbReference type="InterPro" id="IPR001611">
    <property type="entry name" value="Leu-rich_rpt"/>
</dbReference>
<comment type="similarity">
    <text evidence="4">Belongs to the protein kinase superfamily. Ser/Thr protein kinase family.</text>
</comment>
<keyword evidence="20" id="KW-0325">Glycoprotein</keyword>
<evidence type="ECO:0000256" key="15">
    <source>
        <dbReference type="ARBA" id="ARBA00022777"/>
    </source>
</evidence>
<keyword evidence="7" id="KW-0723">Serine/threonine-protein kinase</keyword>
<organism evidence="26 27">
    <name type="scientific">Senna tora</name>
    <dbReference type="NCBI Taxonomy" id="362788"/>
    <lineage>
        <taxon>Eukaryota</taxon>
        <taxon>Viridiplantae</taxon>
        <taxon>Streptophyta</taxon>
        <taxon>Embryophyta</taxon>
        <taxon>Tracheophyta</taxon>
        <taxon>Spermatophyta</taxon>
        <taxon>Magnoliopsida</taxon>
        <taxon>eudicotyledons</taxon>
        <taxon>Gunneridae</taxon>
        <taxon>Pentapetalae</taxon>
        <taxon>rosids</taxon>
        <taxon>fabids</taxon>
        <taxon>Fabales</taxon>
        <taxon>Fabaceae</taxon>
        <taxon>Caesalpinioideae</taxon>
        <taxon>Cassia clade</taxon>
        <taxon>Senna</taxon>
    </lineage>
</organism>
<evidence type="ECO:0000256" key="24">
    <source>
        <dbReference type="SAM" id="Phobius"/>
    </source>
</evidence>
<feature type="domain" description="Protein kinase" evidence="25">
    <location>
        <begin position="975"/>
        <end position="1289"/>
    </location>
</feature>
<dbReference type="PROSITE" id="PS00107">
    <property type="entry name" value="PROTEIN_KINASE_ATP"/>
    <property type="match status" value="1"/>
</dbReference>
<sequence length="1308" mass="142910">MRLLLHADLRDDRQYLIDHPGATPLSTAQGEELKKAIGAAVYIECSSKTHFLQFWGSFNIIFKENCFEVFLSESTSKDRKSSHINFPLDLKTTVANFETISHKRRSSVSEHFIAKALSSLLSMSSNVVLLTEMKSTECGGTGAYFLGGDGGSDFGGGAGGCGDSSPRRDFLEAGRRDSALSVLFCLGGGGGKDPRRDFLEIGGDVFALSNLLFFEGGGAVFGGKDPRREGCGGDCEGRLVSEAIVAKKPRFLKVTTMKLHKSYLCAPCSIQLEMILPSSLNLLWLLLLLLLPVPIACAPKNETDRLALLKFRESITNDPNGVLRTWNNSIHFCNWLGVTCSNKHQRVIALDLEGYKLIGSISPYIGNLSFLRSLNLQNNSLHGQIPHEFGHLFRLQALELANNTLTGDIPTSLANCSALQVIDLARNELTGTIPIQFGSFPILETLYLDRNNLTGGLPPSLGNISSLKYFAAASNYLEGVIPDNLGLLKNLVRFLVGGNMLSGLVPSSLYNISSLNFFSIAVNQLNGTLPQTIGFTLPNLQAIEFGANQLSGPIPISLSNISGLQVFDIYGNNFVGPVPNNLGNLQDLWWLGFGQNHFGSNSSKDLAFLTSLVNCSKLEYFDLGSNNFGGVLPATIGNLSTQVTQMYFDFNKIVGSIPDEIGNLINLAVLTMEDNLLTGSIPTSFGNFQKMQVMSLSGNRLTEQIPSSIGNLTMLNKLFLYNNLLEGSIPSSMGNLVNLLYLDMSQNNLSGAIPSQVIGLSSLSQLLNLSGNSLSGNLPKEVGNLRNINSLDLSENNLYGEIPETIGDCVSLEYLYLQRNSFQGNIPSTLATLSGLHVLDLSRNNLSGEIPKGLEKFPPSVYFNFSFNNLEGEVPNAGVFKNASANSVTGNNLLCGGVQELQLPPCPVKEIRQSKSHKMKQVIIIICVVVFCILLATLFAIYWIRKSKKSRSGSSTTEDASKVSYRKLHQATEGFSPKNLIGSGGFGSVYKGTFDSEERAVAIKVLNLQKKGASKSFMVECNALRGIRHRNLVKILTCCSSTDYKGNDFKALVFDFMANGNLDKWVHPDNGGEDVLSLSLLQRLNIAIDVASAIHYLHYECEQPIIHCDLKPTNILLDSDMVAHVSDFGLARLVLATNQISQNQTSSIGLKGTVGYAAPEYGIGGEASMEGDVYSFGILLLEMFTRKRPTHETFTDGFNLHNYVKLALPHNLVEIVDPILLQRDEQEMNEKGEAESHVNHSHTKKDAEMHECLISVFQLGLTCSMESPKERITMKIVIHQLHRIKNELLATCEHAGHVHSNRRSRAIN</sequence>
<dbReference type="Pfam" id="PF08263">
    <property type="entry name" value="LRRNT_2"/>
    <property type="match status" value="1"/>
</dbReference>
<keyword evidence="10" id="KW-0808">Transferase</keyword>
<evidence type="ECO:0000256" key="20">
    <source>
        <dbReference type="ARBA" id="ARBA00023180"/>
    </source>
</evidence>
<dbReference type="InterPro" id="IPR000719">
    <property type="entry name" value="Prot_kinase_dom"/>
</dbReference>
<dbReference type="FunFam" id="3.80.10.10:FF:000383">
    <property type="entry name" value="Leucine-rich repeat receptor protein kinase EMS1"/>
    <property type="match status" value="2"/>
</dbReference>
<comment type="caution">
    <text evidence="26">The sequence shown here is derived from an EMBL/GenBank/DDBJ whole genome shotgun (WGS) entry which is preliminary data.</text>
</comment>
<evidence type="ECO:0000256" key="13">
    <source>
        <dbReference type="ARBA" id="ARBA00022737"/>
    </source>
</evidence>
<evidence type="ECO:0000256" key="2">
    <source>
        <dbReference type="ARBA" id="ARBA00004479"/>
    </source>
</evidence>
<comment type="catalytic activity">
    <reaction evidence="22">
        <text>L-seryl-[protein] + ATP = O-phospho-L-seryl-[protein] + ADP + H(+)</text>
        <dbReference type="Rhea" id="RHEA:17989"/>
        <dbReference type="Rhea" id="RHEA-COMP:9863"/>
        <dbReference type="Rhea" id="RHEA-COMP:11604"/>
        <dbReference type="ChEBI" id="CHEBI:15378"/>
        <dbReference type="ChEBI" id="CHEBI:29999"/>
        <dbReference type="ChEBI" id="CHEBI:30616"/>
        <dbReference type="ChEBI" id="CHEBI:83421"/>
        <dbReference type="ChEBI" id="CHEBI:456216"/>
        <dbReference type="EC" id="2.7.11.1"/>
    </reaction>
</comment>
<evidence type="ECO:0000256" key="19">
    <source>
        <dbReference type="ARBA" id="ARBA00023170"/>
    </source>
</evidence>
<evidence type="ECO:0000256" key="21">
    <source>
        <dbReference type="ARBA" id="ARBA00047899"/>
    </source>
</evidence>
<evidence type="ECO:0000256" key="17">
    <source>
        <dbReference type="ARBA" id="ARBA00022989"/>
    </source>
</evidence>
<dbReference type="PROSITE" id="PS00108">
    <property type="entry name" value="PROTEIN_KINASE_ST"/>
    <property type="match status" value="1"/>
</dbReference>
<dbReference type="Gene3D" id="3.30.200.20">
    <property type="entry name" value="Phosphorylase Kinase, domain 1"/>
    <property type="match status" value="1"/>
</dbReference>
<dbReference type="Pfam" id="PF07714">
    <property type="entry name" value="PK_Tyr_Ser-Thr"/>
    <property type="match status" value="1"/>
</dbReference>
<dbReference type="PANTHER" id="PTHR48056:SF89">
    <property type="entry name" value="OS06G0585982 PROTEIN"/>
    <property type="match status" value="1"/>
</dbReference>
<dbReference type="EC" id="2.7.11.1" evidence="5"/>
<dbReference type="SUPFAM" id="SSF52047">
    <property type="entry name" value="RNI-like"/>
    <property type="match status" value="1"/>
</dbReference>
<keyword evidence="27" id="KW-1185">Reference proteome</keyword>
<dbReference type="GO" id="GO:0005886">
    <property type="term" value="C:plasma membrane"/>
    <property type="evidence" value="ECO:0007669"/>
    <property type="project" value="UniProtKB-SubCell"/>
</dbReference>
<dbReference type="Gene3D" id="1.10.510.10">
    <property type="entry name" value="Transferase(Phosphotransferase) domain 1"/>
    <property type="match status" value="1"/>
</dbReference>
<evidence type="ECO:0000256" key="4">
    <source>
        <dbReference type="ARBA" id="ARBA00008684"/>
    </source>
</evidence>
<dbReference type="InterPro" id="IPR032675">
    <property type="entry name" value="LRR_dom_sf"/>
</dbReference>
<dbReference type="GO" id="GO:0033612">
    <property type="term" value="F:receptor serine/threonine kinase binding"/>
    <property type="evidence" value="ECO:0007669"/>
    <property type="project" value="TreeGrafter"/>
</dbReference>
<evidence type="ECO:0000256" key="6">
    <source>
        <dbReference type="ARBA" id="ARBA00022475"/>
    </source>
</evidence>
<dbReference type="InterPro" id="IPR017441">
    <property type="entry name" value="Protein_kinase_ATP_BS"/>
</dbReference>
<reference evidence="26" key="1">
    <citation type="submission" date="2020-09" db="EMBL/GenBank/DDBJ databases">
        <title>Genome-Enabled Discovery of Anthraquinone Biosynthesis in Senna tora.</title>
        <authorList>
            <person name="Kang S.-H."/>
            <person name="Pandey R.P."/>
            <person name="Lee C.-M."/>
            <person name="Sim J.-S."/>
            <person name="Jeong J.-T."/>
            <person name="Choi B.-S."/>
            <person name="Jung M."/>
            <person name="Ginzburg D."/>
            <person name="Zhao K."/>
            <person name="Won S.Y."/>
            <person name="Oh T.-J."/>
            <person name="Yu Y."/>
            <person name="Kim N.-H."/>
            <person name="Lee O.R."/>
            <person name="Lee T.-H."/>
            <person name="Bashyal P."/>
            <person name="Kim T.-S."/>
            <person name="Lee W.-H."/>
            <person name="Kawkins C."/>
            <person name="Kim C.-K."/>
            <person name="Kim J.S."/>
            <person name="Ahn B.O."/>
            <person name="Rhee S.Y."/>
            <person name="Sohng J.K."/>
        </authorList>
    </citation>
    <scope>NUCLEOTIDE SEQUENCE</scope>
    <source>
        <tissue evidence="26">Leaf</tissue>
    </source>
</reference>
<name>A0A834T8X2_9FABA</name>
<keyword evidence="17 24" id="KW-1133">Transmembrane helix</keyword>
<comment type="subcellular location">
    <subcellularLocation>
        <location evidence="1">Cell membrane</location>
        <topology evidence="1">Single-pass membrane protein</topology>
    </subcellularLocation>
    <subcellularLocation>
        <location evidence="2">Membrane</location>
        <topology evidence="2">Single-pass type I membrane protein</topology>
    </subcellularLocation>
</comment>
<dbReference type="PROSITE" id="PS50011">
    <property type="entry name" value="PROTEIN_KINASE_DOM"/>
    <property type="match status" value="1"/>
</dbReference>
<keyword evidence="13" id="KW-0677">Repeat</keyword>
<proteinExistence type="inferred from homology"/>
<comment type="catalytic activity">
    <reaction evidence="21">
        <text>L-threonyl-[protein] + ATP = O-phospho-L-threonyl-[protein] + ADP + H(+)</text>
        <dbReference type="Rhea" id="RHEA:46608"/>
        <dbReference type="Rhea" id="RHEA-COMP:11060"/>
        <dbReference type="Rhea" id="RHEA-COMP:11605"/>
        <dbReference type="ChEBI" id="CHEBI:15378"/>
        <dbReference type="ChEBI" id="CHEBI:30013"/>
        <dbReference type="ChEBI" id="CHEBI:30616"/>
        <dbReference type="ChEBI" id="CHEBI:61977"/>
        <dbReference type="ChEBI" id="CHEBI:456216"/>
        <dbReference type="EC" id="2.7.11.1"/>
    </reaction>
</comment>
<accession>A0A834T8X2</accession>
<dbReference type="Gene3D" id="3.80.10.10">
    <property type="entry name" value="Ribonuclease Inhibitor"/>
    <property type="match status" value="4"/>
</dbReference>
<dbReference type="InterPro" id="IPR027417">
    <property type="entry name" value="P-loop_NTPase"/>
</dbReference>
<evidence type="ECO:0000256" key="5">
    <source>
        <dbReference type="ARBA" id="ARBA00012513"/>
    </source>
</evidence>
<dbReference type="InterPro" id="IPR003591">
    <property type="entry name" value="Leu-rich_rpt_typical-subtyp"/>
</dbReference>
<dbReference type="GO" id="GO:0005524">
    <property type="term" value="F:ATP binding"/>
    <property type="evidence" value="ECO:0007669"/>
    <property type="project" value="UniProtKB-UniRule"/>
</dbReference>
<keyword evidence="15 26" id="KW-0418">Kinase</keyword>
<dbReference type="EMBL" id="JAAIUW010000009">
    <property type="protein sequence ID" value="KAF7816331.1"/>
    <property type="molecule type" value="Genomic_DNA"/>
</dbReference>
<dbReference type="InterPro" id="IPR001245">
    <property type="entry name" value="Ser-Thr/Tyr_kinase_cat_dom"/>
</dbReference>
<evidence type="ECO:0000256" key="9">
    <source>
        <dbReference type="ARBA" id="ARBA00022614"/>
    </source>
</evidence>
<evidence type="ECO:0000256" key="7">
    <source>
        <dbReference type="ARBA" id="ARBA00022527"/>
    </source>
</evidence>
<dbReference type="InterPro" id="IPR008271">
    <property type="entry name" value="Ser/Thr_kinase_AS"/>
</dbReference>
<keyword evidence="18 24" id="KW-0472">Membrane</keyword>
<dbReference type="GO" id="GO:0004674">
    <property type="term" value="F:protein serine/threonine kinase activity"/>
    <property type="evidence" value="ECO:0007669"/>
    <property type="project" value="UniProtKB-KW"/>
</dbReference>
<evidence type="ECO:0000259" key="25">
    <source>
        <dbReference type="PROSITE" id="PS50011"/>
    </source>
</evidence>
<feature type="binding site" evidence="23">
    <location>
        <position position="1004"/>
    </location>
    <ligand>
        <name>ATP</name>
        <dbReference type="ChEBI" id="CHEBI:30616"/>
    </ligand>
</feature>
<dbReference type="OrthoDB" id="676979at2759"/>
<evidence type="ECO:0000256" key="14">
    <source>
        <dbReference type="ARBA" id="ARBA00022741"/>
    </source>
</evidence>
<dbReference type="Proteomes" id="UP000634136">
    <property type="component" value="Unassembled WGS sequence"/>
</dbReference>
<dbReference type="SMART" id="SM00220">
    <property type="entry name" value="S_TKc"/>
    <property type="match status" value="1"/>
</dbReference>
<dbReference type="FunFam" id="3.30.200.20:FF:000432">
    <property type="entry name" value="LRR receptor-like serine/threonine-protein kinase EFR"/>
    <property type="match status" value="1"/>
</dbReference>
<protein>
    <recommendedName>
        <fullName evidence="5">non-specific serine/threonine protein kinase</fullName>
        <ecNumber evidence="5">2.7.11.1</ecNumber>
    </recommendedName>
</protein>
<evidence type="ECO:0000256" key="16">
    <source>
        <dbReference type="ARBA" id="ARBA00022840"/>
    </source>
</evidence>
<evidence type="ECO:0000256" key="11">
    <source>
        <dbReference type="ARBA" id="ARBA00022692"/>
    </source>
</evidence>
<dbReference type="FunFam" id="1.10.510.10:FF:000358">
    <property type="entry name" value="Putative leucine-rich repeat receptor-like serine/threonine-protein kinase"/>
    <property type="match status" value="1"/>
</dbReference>
<dbReference type="Pfam" id="PF00560">
    <property type="entry name" value="LRR_1"/>
    <property type="match status" value="8"/>
</dbReference>
<evidence type="ECO:0000313" key="26">
    <source>
        <dbReference type="EMBL" id="KAF7816331.1"/>
    </source>
</evidence>
<dbReference type="InterPro" id="IPR013210">
    <property type="entry name" value="LRR_N_plant-typ"/>
</dbReference>
<dbReference type="FunFam" id="3.80.10.10:FF:000565">
    <property type="entry name" value="Leucine-rich repeat receptor-like kinase protein FLORAL ORGAN NUMBER1"/>
    <property type="match status" value="1"/>
</dbReference>
<evidence type="ECO:0000256" key="22">
    <source>
        <dbReference type="ARBA" id="ARBA00048679"/>
    </source>
</evidence>
<keyword evidence="19 26" id="KW-0675">Receptor</keyword>
<keyword evidence="14 23" id="KW-0547">Nucleotide-binding</keyword>
<dbReference type="SMART" id="SM00369">
    <property type="entry name" value="LRR_TYP"/>
    <property type="match status" value="8"/>
</dbReference>
<evidence type="ECO:0000256" key="1">
    <source>
        <dbReference type="ARBA" id="ARBA00004162"/>
    </source>
</evidence>
<keyword evidence="9" id="KW-0433">Leucine-rich repeat</keyword>
<dbReference type="Gene3D" id="3.40.50.300">
    <property type="entry name" value="P-loop containing nucleotide triphosphate hydrolases"/>
    <property type="match status" value="1"/>
</dbReference>
<keyword evidence="16 23" id="KW-0067">ATP-binding</keyword>
<dbReference type="SUPFAM" id="SSF56112">
    <property type="entry name" value="Protein kinase-like (PK-like)"/>
    <property type="match status" value="1"/>
</dbReference>
<dbReference type="InterPro" id="IPR011009">
    <property type="entry name" value="Kinase-like_dom_sf"/>
</dbReference>
<keyword evidence="8" id="KW-0597">Phosphoprotein</keyword>
<evidence type="ECO:0000256" key="8">
    <source>
        <dbReference type="ARBA" id="ARBA00022553"/>
    </source>
</evidence>
<dbReference type="Pfam" id="PF13855">
    <property type="entry name" value="LRR_8"/>
    <property type="match status" value="1"/>
</dbReference>